<gene>
    <name evidence="1" type="ORF">AWB79_02653</name>
</gene>
<evidence type="ECO:0000313" key="1">
    <source>
        <dbReference type="EMBL" id="SAK59816.1"/>
    </source>
</evidence>
<proteinExistence type="predicted"/>
<dbReference type="AlphaFoldDB" id="A0A158AQQ5"/>
<evidence type="ECO:0000313" key="2">
    <source>
        <dbReference type="Proteomes" id="UP000054851"/>
    </source>
</evidence>
<name>A0A158AQQ5_9BURK</name>
<sequence>MGPGLASQYAKKLSFQINSIAAALPIMTPAAPMKIKVGICTPAIGPEPSNVSLAVGALDLL</sequence>
<protein>
    <submittedName>
        <fullName evidence="1">Uncharacterized protein</fullName>
    </submittedName>
</protein>
<keyword evidence="2" id="KW-1185">Reference proteome</keyword>
<dbReference type="STRING" id="1777140.AWB79_02653"/>
<organism evidence="1 2">
    <name type="scientific">Caballeronia hypogeia</name>
    <dbReference type="NCBI Taxonomy" id="1777140"/>
    <lineage>
        <taxon>Bacteria</taxon>
        <taxon>Pseudomonadati</taxon>
        <taxon>Pseudomonadota</taxon>
        <taxon>Betaproteobacteria</taxon>
        <taxon>Burkholderiales</taxon>
        <taxon>Burkholderiaceae</taxon>
        <taxon>Caballeronia</taxon>
    </lineage>
</organism>
<accession>A0A158AQQ5</accession>
<reference evidence="1" key="1">
    <citation type="submission" date="2016-01" db="EMBL/GenBank/DDBJ databases">
        <authorList>
            <person name="Peeters C."/>
        </authorList>
    </citation>
    <scope>NUCLEOTIDE SEQUENCE</scope>
    <source>
        <strain evidence="1">LMG 29322</strain>
    </source>
</reference>
<dbReference type="Proteomes" id="UP000054851">
    <property type="component" value="Unassembled WGS sequence"/>
</dbReference>
<dbReference type="EMBL" id="FCOA02000007">
    <property type="protein sequence ID" value="SAK59816.1"/>
    <property type="molecule type" value="Genomic_DNA"/>
</dbReference>
<comment type="caution">
    <text evidence="1">The sequence shown here is derived from an EMBL/GenBank/DDBJ whole genome shotgun (WGS) entry which is preliminary data.</text>
</comment>